<dbReference type="AlphaFoldDB" id="A0A6A8D9U8"/>
<protein>
    <submittedName>
        <fullName evidence="2">DUF2357 domain-containing protein</fullName>
    </submittedName>
</protein>
<dbReference type="Proteomes" id="UP000799092">
    <property type="component" value="Unassembled WGS sequence"/>
</dbReference>
<reference evidence="2" key="1">
    <citation type="submission" date="2019-11" db="EMBL/GenBank/DDBJ databases">
        <authorList>
            <person name="Li J."/>
        </authorList>
    </citation>
    <scope>NUCLEOTIDE SEQUENCE</scope>
    <source>
        <strain evidence="2">B6B</strain>
    </source>
</reference>
<organism evidence="2 3">
    <name type="scientific">Aquibacillus halophilus</name>
    <dbReference type="NCBI Taxonomy" id="930132"/>
    <lineage>
        <taxon>Bacteria</taxon>
        <taxon>Bacillati</taxon>
        <taxon>Bacillota</taxon>
        <taxon>Bacilli</taxon>
        <taxon>Bacillales</taxon>
        <taxon>Bacillaceae</taxon>
        <taxon>Aquibacillus</taxon>
    </lineage>
</organism>
<comment type="caution">
    <text evidence="2">The sequence shown here is derived from an EMBL/GenBank/DDBJ whole genome shotgun (WGS) entry which is preliminary data.</text>
</comment>
<gene>
    <name evidence="2" type="ORF">GH741_01345</name>
</gene>
<dbReference type="Pfam" id="PF09823">
    <property type="entry name" value="DUF2357"/>
    <property type="match status" value="1"/>
</dbReference>
<sequence length="615" mass="73018">MALPIDASSQLKLKDYGIYLFFKSGDVEIPIKNLSPTKERKQILETLVEVYEYKPLSLGFIDWNWDEEINVRIPSIDSTDEDEWLEFTLTKLNQRKIIYNPFTDDTFPWPCGVFLYEIHVGGHIFYGAFKIVPNNITQDQFREMSQFIEDELSGLTQNYHKITRQYPNQLQTIDSSQLSFLSWLGQSFSKLQTALRWIENENQMNIKRHYQVESHPGRIDQNSMKWENTFKGSIVGEHKFYNRKHTHNTNLPENQLVKYQVKEILQRIEQLNQLLLKEVNHFNEELSSRTQTINSLIIHLSKGKDPLVTQNDFQKLKNDLYGKELERDQTIKKLNQIVTSKQAVEQYKQQLQYSIQQPFWIKVDDTHPKVPAMVVQKGYVMFKRLWNEFFKEQQTLLTKQQEKLGEDVSLLHPTSKLYEYYAYLVVIKQLIEKGFQLEYDSLSHQLRRGFMHSQLQSGTTVILSDQESEIHLVYDKTVEHRAQEAIANKTYFFSKFSKKQPDIRIDLYRKQDDKLLYQSSIIVEVKYRPFQNIFSDAGNTKAMEQMNEYIGIKYYCPIRKDYFSRIREVLCFYPGNRNQPLSINTEAGKFIQLYPNREHTVGLEEINRIFDEWLR</sequence>
<evidence type="ECO:0000313" key="3">
    <source>
        <dbReference type="Proteomes" id="UP000799092"/>
    </source>
</evidence>
<keyword evidence="3" id="KW-1185">Reference proteome</keyword>
<accession>A0A6A8D9U8</accession>
<proteinExistence type="predicted"/>
<dbReference type="EMBL" id="WJNG01000002">
    <property type="protein sequence ID" value="MRH41316.1"/>
    <property type="molecule type" value="Genomic_DNA"/>
</dbReference>
<name>A0A6A8D9U8_9BACI</name>
<dbReference type="InterPro" id="IPR018633">
    <property type="entry name" value="DUF2357"/>
</dbReference>
<dbReference type="RefSeq" id="WP_153734990.1">
    <property type="nucleotide sequence ID" value="NZ_WJNG01000002.1"/>
</dbReference>
<evidence type="ECO:0000259" key="1">
    <source>
        <dbReference type="Pfam" id="PF09823"/>
    </source>
</evidence>
<feature type="domain" description="DUF2357" evidence="1">
    <location>
        <begin position="128"/>
        <end position="286"/>
    </location>
</feature>
<dbReference type="OrthoDB" id="2444042at2"/>
<evidence type="ECO:0000313" key="2">
    <source>
        <dbReference type="EMBL" id="MRH41316.1"/>
    </source>
</evidence>